<gene>
    <name evidence="1" type="ORF">INT47_000071</name>
</gene>
<dbReference type="EMBL" id="JAEPRD010000010">
    <property type="protein sequence ID" value="KAG2210917.1"/>
    <property type="molecule type" value="Genomic_DNA"/>
</dbReference>
<proteinExistence type="predicted"/>
<comment type="caution">
    <text evidence="1">The sequence shown here is derived from an EMBL/GenBank/DDBJ whole genome shotgun (WGS) entry which is preliminary data.</text>
</comment>
<dbReference type="Proteomes" id="UP000603453">
    <property type="component" value="Unassembled WGS sequence"/>
</dbReference>
<protein>
    <submittedName>
        <fullName evidence="1">Uncharacterized protein</fullName>
    </submittedName>
</protein>
<name>A0A8H7RH67_9FUNG</name>
<accession>A0A8H7RH67</accession>
<evidence type="ECO:0000313" key="2">
    <source>
        <dbReference type="Proteomes" id="UP000603453"/>
    </source>
</evidence>
<keyword evidence="2" id="KW-1185">Reference proteome</keyword>
<organism evidence="1 2">
    <name type="scientific">Mucor saturninus</name>
    <dbReference type="NCBI Taxonomy" id="64648"/>
    <lineage>
        <taxon>Eukaryota</taxon>
        <taxon>Fungi</taxon>
        <taxon>Fungi incertae sedis</taxon>
        <taxon>Mucoromycota</taxon>
        <taxon>Mucoromycotina</taxon>
        <taxon>Mucoromycetes</taxon>
        <taxon>Mucorales</taxon>
        <taxon>Mucorineae</taxon>
        <taxon>Mucoraceae</taxon>
        <taxon>Mucor</taxon>
    </lineage>
</organism>
<reference evidence="1" key="1">
    <citation type="submission" date="2020-12" db="EMBL/GenBank/DDBJ databases">
        <title>Metabolic potential, ecology and presence of endohyphal bacteria is reflected in genomic diversity of Mucoromycotina.</title>
        <authorList>
            <person name="Muszewska A."/>
            <person name="Okrasinska A."/>
            <person name="Steczkiewicz K."/>
            <person name="Drgas O."/>
            <person name="Orlowska M."/>
            <person name="Perlinska-Lenart U."/>
            <person name="Aleksandrzak-Piekarczyk T."/>
            <person name="Szatraj K."/>
            <person name="Zielenkiewicz U."/>
            <person name="Pilsyk S."/>
            <person name="Malc E."/>
            <person name="Mieczkowski P."/>
            <person name="Kruszewska J.S."/>
            <person name="Biernat P."/>
            <person name="Pawlowska J."/>
        </authorList>
    </citation>
    <scope>NUCLEOTIDE SEQUENCE</scope>
    <source>
        <strain evidence="1">WA0000017839</strain>
    </source>
</reference>
<sequence>MVTTYCVNAYNVIKNTRREAKIDKNDVGINADSNHAGSKRSMGEDKISALKQVKVELSRREFLDRRKQGHAVHERITNIVSAESEDVRIVE</sequence>
<dbReference type="AlphaFoldDB" id="A0A8H7RH67"/>
<evidence type="ECO:0000313" key="1">
    <source>
        <dbReference type="EMBL" id="KAG2210917.1"/>
    </source>
</evidence>